<keyword evidence="2" id="KW-0812">Transmembrane</keyword>
<evidence type="ECO:0000256" key="1">
    <source>
        <dbReference type="SAM" id="MobiDB-lite"/>
    </source>
</evidence>
<proteinExistence type="predicted"/>
<dbReference type="EMBL" id="JAYMYR010000002">
    <property type="protein sequence ID" value="KAK7378961.1"/>
    <property type="molecule type" value="Genomic_DNA"/>
</dbReference>
<name>A0AAN9NTK4_PHACN</name>
<sequence>MSPLTQAEITIMVMTHQPSHVIESSDAEGGYCSVEVSCFHVAKVASKEAKFQAVEYFMMGLRHELLKKAIRKVYVFFIAWPVIIVGLKFRLRLDSVTRKKKHCCGRAKEFAMHQIFVIVLTPTITLDINRQSPWQIPLSKLGEEQGNRYHMMPYNYGVPSYSCPLDGKKSQPVERLDSKRRRCKSTTPSEKEKVELVEKNKQLRTDVASGEKRDNASNSKSSGSACRIDRFAENK</sequence>
<keyword evidence="2" id="KW-0472">Membrane</keyword>
<evidence type="ECO:0000313" key="4">
    <source>
        <dbReference type="Proteomes" id="UP001374584"/>
    </source>
</evidence>
<evidence type="ECO:0000313" key="3">
    <source>
        <dbReference type="EMBL" id="KAK7378961.1"/>
    </source>
</evidence>
<comment type="caution">
    <text evidence="3">The sequence shown here is derived from an EMBL/GenBank/DDBJ whole genome shotgun (WGS) entry which is preliminary data.</text>
</comment>
<accession>A0AAN9NTK4</accession>
<feature type="transmembrane region" description="Helical" evidence="2">
    <location>
        <begin position="73"/>
        <end position="91"/>
    </location>
</feature>
<feature type="compositionally biased region" description="Basic and acidic residues" evidence="1">
    <location>
        <begin position="167"/>
        <end position="177"/>
    </location>
</feature>
<feature type="compositionally biased region" description="Basic and acidic residues" evidence="1">
    <location>
        <begin position="189"/>
        <end position="215"/>
    </location>
</feature>
<dbReference type="AlphaFoldDB" id="A0AAN9NTK4"/>
<evidence type="ECO:0000256" key="2">
    <source>
        <dbReference type="SAM" id="Phobius"/>
    </source>
</evidence>
<reference evidence="3 4" key="1">
    <citation type="submission" date="2024-01" db="EMBL/GenBank/DDBJ databases">
        <title>The genomes of 5 underutilized Papilionoideae crops provide insights into root nodulation and disease resistanc.</title>
        <authorList>
            <person name="Jiang F."/>
        </authorList>
    </citation>
    <scope>NUCLEOTIDE SEQUENCE [LARGE SCALE GENOMIC DNA]</scope>
    <source>
        <strain evidence="3">JINMINGXINNONG_FW02</strain>
        <tissue evidence="3">Leaves</tissue>
    </source>
</reference>
<keyword evidence="2" id="KW-1133">Transmembrane helix</keyword>
<keyword evidence="4" id="KW-1185">Reference proteome</keyword>
<organism evidence="3 4">
    <name type="scientific">Phaseolus coccineus</name>
    <name type="common">Scarlet runner bean</name>
    <name type="synonym">Phaseolus multiflorus</name>
    <dbReference type="NCBI Taxonomy" id="3886"/>
    <lineage>
        <taxon>Eukaryota</taxon>
        <taxon>Viridiplantae</taxon>
        <taxon>Streptophyta</taxon>
        <taxon>Embryophyta</taxon>
        <taxon>Tracheophyta</taxon>
        <taxon>Spermatophyta</taxon>
        <taxon>Magnoliopsida</taxon>
        <taxon>eudicotyledons</taxon>
        <taxon>Gunneridae</taxon>
        <taxon>Pentapetalae</taxon>
        <taxon>rosids</taxon>
        <taxon>fabids</taxon>
        <taxon>Fabales</taxon>
        <taxon>Fabaceae</taxon>
        <taxon>Papilionoideae</taxon>
        <taxon>50 kb inversion clade</taxon>
        <taxon>NPAAA clade</taxon>
        <taxon>indigoferoid/millettioid clade</taxon>
        <taxon>Phaseoleae</taxon>
        <taxon>Phaseolus</taxon>
    </lineage>
</organism>
<feature type="region of interest" description="Disordered" evidence="1">
    <location>
        <begin position="167"/>
        <end position="235"/>
    </location>
</feature>
<dbReference type="Proteomes" id="UP001374584">
    <property type="component" value="Unassembled WGS sequence"/>
</dbReference>
<gene>
    <name evidence="3" type="ORF">VNO80_04412</name>
</gene>
<protein>
    <submittedName>
        <fullName evidence="3">Uncharacterized protein</fullName>
    </submittedName>
</protein>